<dbReference type="EMBL" id="KX884408">
    <property type="protein sequence ID" value="APG78649.1"/>
    <property type="molecule type" value="Genomic_RNA"/>
</dbReference>
<sequence length="885" mass="98866">MEIIVAATLVMLSASSLGEILPLYLCNMWIHKGEYHSCYYKLRRYEGFIAMSCSYPYQPIANAEKLQVKNYMDKCTAECDIDSRKLTVYRYSIAYQPLAPECAYFSTNYTDQALKTTTATENTSLPSMQQLSSEALLDRTKRSSNESTGLYYYLSRALTTVMTFLATTNDTRSSPFPSDPFDVFKICTGRDKEIHINESKYCSIDILGYVNNCDYIIKVIRNIRGEGLGDVYVKVVYENDIDLCRVGNNKTTCIQCEHLSKKQTKIDTNFSGMESLAMATIKRAKRIELGKKERLKRSPPPLLCQSSKLLTLLRLPELPQCDSSDSTIKCNITIFKKNVKEYSVPATSMIHQVQNCSSVNYFFGAYVSDISTGRAQKPVETAKQCLKQNRCSFDGIMSNAIGSSINPVTCISQWFGPHFSSSQSCFFEEGFVTATHGGYMFSNLGPVSHCNYSQGFCITSNNIHITWTPNPDVKEEYIEAGKFAATRVETHVIVEELGESFIISNCTNVTCHTTEGFLIRFDNQEKIGLEGYKKGKDKAKSIMALIPNLLDSLSNSFQGSLDDKPTLDSLAAKLTALEDEMTSKIQYLADEVTGPISAIQSLCPALLMELRTTRSMAAINPTAYARTRLAREDIFAQVAGDFIAIWPCKPVLDYDFTKTQTCYTKVPIRYRMEAGGEWEKGFLDPKTNTISPSSPKTECGKSSVTLFETANKLYLYNPGTPPKTVDRNKATRLPPLTSNSSFFINIPDKWLYNKSDFDHVNTGDAAMEYISALTDPDGDYQKAQGAHSRESNRGASFGYGPGALGIITFLASLVHHAVLIFVVCYLCGCCKGKKCGNLCSCTCNLSRKSSRVPSDIEMDELKRVQERPLIARRVRNPPPYEHHDI</sequence>
<evidence type="ECO:0000313" key="2">
    <source>
        <dbReference type="EMBL" id="APG78649.1"/>
    </source>
</evidence>
<name>A0A1L3KMU0_9MONO</name>
<dbReference type="Proteomes" id="UP000279435">
    <property type="component" value="Segment"/>
</dbReference>
<feature type="transmembrane region" description="Helical" evidence="1">
    <location>
        <begin position="803"/>
        <end position="827"/>
    </location>
</feature>
<keyword evidence="1" id="KW-0472">Membrane</keyword>
<protein>
    <submittedName>
        <fullName evidence="2">Putative glycoprotein</fullName>
    </submittedName>
</protein>
<organism evidence="2 3">
    <name type="scientific">Beihai rhabdo-like virus 3</name>
    <dbReference type="NCBI Taxonomy" id="1922653"/>
    <lineage>
        <taxon>Viruses</taxon>
        <taxon>Riboviria</taxon>
        <taxon>Orthornavirae</taxon>
        <taxon>Negarnaviricota</taxon>
        <taxon>Haploviricotina</taxon>
        <taxon>Monjiviricetes</taxon>
        <taxon>Mononegavirales</taxon>
        <taxon>Nyamiviridae</taxon>
        <taxon>Berhavirus</taxon>
        <taxon>Berhavirus sipunculi</taxon>
    </lineage>
</organism>
<dbReference type="KEGG" id="vg:40526515"/>
<accession>A0A1L3KMU0</accession>
<proteinExistence type="predicted"/>
<dbReference type="Pfam" id="PF24664">
    <property type="entry name" value="Monjiviricetes_fusion"/>
    <property type="match status" value="1"/>
</dbReference>
<keyword evidence="1" id="KW-1133">Transmembrane helix</keyword>
<dbReference type="RefSeq" id="YP_009666291.1">
    <property type="nucleotide sequence ID" value="NC_043486.1"/>
</dbReference>
<evidence type="ECO:0000256" key="1">
    <source>
        <dbReference type="SAM" id="Phobius"/>
    </source>
</evidence>
<keyword evidence="3" id="KW-1185">Reference proteome</keyword>
<evidence type="ECO:0000313" key="3">
    <source>
        <dbReference type="Proteomes" id="UP000279435"/>
    </source>
</evidence>
<keyword evidence="1" id="KW-0812">Transmembrane</keyword>
<reference evidence="2 3" key="1">
    <citation type="journal article" date="2016" name="Nature">
        <title>Redefining the invertebrate RNA virosphere.</title>
        <authorList>
            <person name="Shi M."/>
            <person name="Lin X.D."/>
            <person name="Tian J.H."/>
            <person name="Chen L.J."/>
            <person name="Chen X."/>
            <person name="Li C.X."/>
            <person name="Qin X.C."/>
            <person name="Li J."/>
            <person name="Cao J.P."/>
            <person name="Eden J.S."/>
            <person name="Buchmann J."/>
            <person name="Wang W."/>
            <person name="Xu J."/>
            <person name="Holmes E.C."/>
            <person name="Zhang Y.Z."/>
        </authorList>
    </citation>
    <scope>NUCLEOTIDE SEQUENCE [LARGE SCALE GENOMIC DNA]</scope>
    <source>
        <strain evidence="2 3">BHNXC39077</strain>
    </source>
</reference>
<dbReference type="SUPFAM" id="SSF161008">
    <property type="entry name" value="Viral glycoprotein ectodomain-like"/>
    <property type="match status" value="1"/>
</dbReference>
<dbReference type="GeneID" id="40526515"/>